<gene>
    <name evidence="1" type="ORF">EJ104_13400</name>
</gene>
<dbReference type="SUPFAM" id="SSF46785">
    <property type="entry name" value="Winged helix' DNA-binding domain"/>
    <property type="match status" value="1"/>
</dbReference>
<comment type="caution">
    <text evidence="1">The sequence shown here is derived from an EMBL/GenBank/DDBJ whole genome shotgun (WGS) entry which is preliminary data.</text>
</comment>
<dbReference type="InterPro" id="IPR000944">
    <property type="entry name" value="Tscrpt_reg_Rrf2"/>
</dbReference>
<dbReference type="Pfam" id="PF02082">
    <property type="entry name" value="Rrf2"/>
    <property type="match status" value="1"/>
</dbReference>
<dbReference type="GO" id="GO:0003700">
    <property type="term" value="F:DNA-binding transcription factor activity"/>
    <property type="evidence" value="ECO:0007669"/>
    <property type="project" value="TreeGrafter"/>
</dbReference>
<dbReference type="InterPro" id="IPR036390">
    <property type="entry name" value="WH_DNA-bd_sf"/>
</dbReference>
<dbReference type="RefSeq" id="WP_126353612.1">
    <property type="nucleotide sequence ID" value="NZ_CP086382.1"/>
</dbReference>
<dbReference type="OrthoDB" id="9808360at2"/>
<dbReference type="AlphaFoldDB" id="A0A3S0K4K0"/>
<sequence length="152" mass="16547">MFSQTAEYALRAVTALAEAAADMAASKRSSLSAAELAARTQVPAQYLSKVMQQLTRAEVVTAQRGKYGGYCLSRSPQDIRLLDVVNAVDPVSRILKCPLDRPEHAHALCPLHREMDAALAEQERRLAGLTLACLLPDRPQARLSLPKSIRPA</sequence>
<dbReference type="NCBIfam" id="TIGR00738">
    <property type="entry name" value="rrf2_super"/>
    <property type="match status" value="1"/>
</dbReference>
<evidence type="ECO:0000313" key="1">
    <source>
        <dbReference type="EMBL" id="RTR19745.1"/>
    </source>
</evidence>
<dbReference type="InterPro" id="IPR036388">
    <property type="entry name" value="WH-like_DNA-bd_sf"/>
</dbReference>
<dbReference type="EMBL" id="RXPE01000057">
    <property type="protein sequence ID" value="RTR19745.1"/>
    <property type="molecule type" value="Genomic_DNA"/>
</dbReference>
<proteinExistence type="predicted"/>
<dbReference type="Gene3D" id="1.10.10.10">
    <property type="entry name" value="Winged helix-like DNA-binding domain superfamily/Winged helix DNA-binding domain"/>
    <property type="match status" value="1"/>
</dbReference>
<dbReference type="PROSITE" id="PS51197">
    <property type="entry name" value="HTH_RRF2_2"/>
    <property type="match status" value="1"/>
</dbReference>
<keyword evidence="2" id="KW-1185">Reference proteome</keyword>
<protein>
    <submittedName>
        <fullName evidence="1">Rrf2 family transcriptional regulator</fullName>
    </submittedName>
</protein>
<accession>A0A3S0K4K0</accession>
<organism evidence="1 2">
    <name type="scientific">Deinococcus radiophilus</name>
    <dbReference type="NCBI Taxonomy" id="32062"/>
    <lineage>
        <taxon>Bacteria</taxon>
        <taxon>Thermotogati</taxon>
        <taxon>Deinococcota</taxon>
        <taxon>Deinococci</taxon>
        <taxon>Deinococcales</taxon>
        <taxon>Deinococcaceae</taxon>
        <taxon>Deinococcus</taxon>
    </lineage>
</organism>
<reference evidence="1 2" key="1">
    <citation type="submission" date="2018-12" db="EMBL/GenBank/DDBJ databases">
        <title>Deinococcus radiophilus ATCC 27603 genome sequencing and assembly.</title>
        <authorList>
            <person name="Maclea K.S."/>
            <person name="Maynard C.R."/>
        </authorList>
    </citation>
    <scope>NUCLEOTIDE SEQUENCE [LARGE SCALE GENOMIC DNA]</scope>
    <source>
        <strain evidence="1 2">ATCC 27603</strain>
    </source>
</reference>
<name>A0A3S0K4K0_9DEIO</name>
<evidence type="ECO:0000313" key="2">
    <source>
        <dbReference type="Proteomes" id="UP000277766"/>
    </source>
</evidence>
<dbReference type="PANTHER" id="PTHR33221:SF13">
    <property type="entry name" value="TRANSCRIPTIONAL REGULATOR-RELATED"/>
    <property type="match status" value="1"/>
</dbReference>
<dbReference type="GO" id="GO:0005829">
    <property type="term" value="C:cytosol"/>
    <property type="evidence" value="ECO:0007669"/>
    <property type="project" value="TreeGrafter"/>
</dbReference>
<dbReference type="Proteomes" id="UP000277766">
    <property type="component" value="Unassembled WGS sequence"/>
</dbReference>
<dbReference type="PANTHER" id="PTHR33221">
    <property type="entry name" value="WINGED HELIX-TURN-HELIX TRANSCRIPTIONAL REGULATOR, RRF2 FAMILY"/>
    <property type="match status" value="1"/>
</dbReference>